<feature type="transmembrane region" description="Helical" evidence="1">
    <location>
        <begin position="21"/>
        <end position="44"/>
    </location>
</feature>
<feature type="transmembrane region" description="Helical" evidence="1">
    <location>
        <begin position="73"/>
        <end position="95"/>
    </location>
</feature>
<dbReference type="EMBL" id="BAAAKJ010000029">
    <property type="protein sequence ID" value="GAA1385103.1"/>
    <property type="molecule type" value="Genomic_DNA"/>
</dbReference>
<reference evidence="2 3" key="1">
    <citation type="journal article" date="2019" name="Int. J. Syst. Evol. Microbiol.">
        <title>The Global Catalogue of Microorganisms (GCM) 10K type strain sequencing project: providing services to taxonomists for standard genome sequencing and annotation.</title>
        <authorList>
            <consortium name="The Broad Institute Genomics Platform"/>
            <consortium name="The Broad Institute Genome Sequencing Center for Infectious Disease"/>
            <person name="Wu L."/>
            <person name="Ma J."/>
        </authorList>
    </citation>
    <scope>NUCLEOTIDE SEQUENCE [LARGE SCALE GENOMIC DNA]</scope>
    <source>
        <strain evidence="2 3">JCM 12393</strain>
    </source>
</reference>
<keyword evidence="3" id="KW-1185">Reference proteome</keyword>
<proteinExistence type="predicted"/>
<keyword evidence="1" id="KW-0812">Transmembrane</keyword>
<comment type="caution">
    <text evidence="2">The sequence shown here is derived from an EMBL/GenBank/DDBJ whole genome shotgun (WGS) entry which is preliminary data.</text>
</comment>
<evidence type="ECO:0000313" key="2">
    <source>
        <dbReference type="EMBL" id="GAA1385103.1"/>
    </source>
</evidence>
<protein>
    <recommendedName>
        <fullName evidence="4">Integral membrane protein</fullName>
    </recommendedName>
</protein>
<dbReference type="Proteomes" id="UP001499863">
    <property type="component" value="Unassembled WGS sequence"/>
</dbReference>
<dbReference type="RefSeq" id="WP_344325616.1">
    <property type="nucleotide sequence ID" value="NZ_BAAAKJ010000029.1"/>
</dbReference>
<accession>A0ABN1XPQ1</accession>
<evidence type="ECO:0000256" key="1">
    <source>
        <dbReference type="SAM" id="Phobius"/>
    </source>
</evidence>
<sequence>MSFADGEFADRRAGIEGGRRMPAPLAAVLVNLPLGMVGMLPYWFAWRFLANFVFARFGWTTADPYSTNDGAGLALGLALMTLLPYLLIAGVANWFGVLRRGAGGAGFWALLLAAQFLPAVIWTYLAG</sequence>
<gene>
    <name evidence="2" type="ORF">GCM10009639_07450</name>
</gene>
<organism evidence="2 3">
    <name type="scientific">Kitasatospora putterlickiae</name>
    <dbReference type="NCBI Taxonomy" id="221725"/>
    <lineage>
        <taxon>Bacteria</taxon>
        <taxon>Bacillati</taxon>
        <taxon>Actinomycetota</taxon>
        <taxon>Actinomycetes</taxon>
        <taxon>Kitasatosporales</taxon>
        <taxon>Streptomycetaceae</taxon>
        <taxon>Kitasatospora</taxon>
    </lineage>
</organism>
<evidence type="ECO:0000313" key="3">
    <source>
        <dbReference type="Proteomes" id="UP001499863"/>
    </source>
</evidence>
<feature type="transmembrane region" description="Helical" evidence="1">
    <location>
        <begin position="107"/>
        <end position="125"/>
    </location>
</feature>
<keyword evidence="1" id="KW-0472">Membrane</keyword>
<name>A0ABN1XPQ1_9ACTN</name>
<evidence type="ECO:0008006" key="4">
    <source>
        <dbReference type="Google" id="ProtNLM"/>
    </source>
</evidence>
<keyword evidence="1" id="KW-1133">Transmembrane helix</keyword>